<keyword evidence="3" id="KW-0809">Transit peptide</keyword>
<reference evidence="10 11" key="1">
    <citation type="journal article" date="2019" name="mSystems">
        <title>Life at home and on the roam: Genomic adaptions reflect the dual lifestyle of an intracellular, facultative symbiont.</title>
        <authorList>
            <person name="Burgsdorf I."/>
        </authorList>
    </citation>
    <scope>NUCLEOTIDE SEQUENCE [LARGE SCALE GENOMIC DNA]</scope>
    <source>
        <strain evidence="10">277cV</strain>
    </source>
</reference>
<comment type="pathway">
    <text evidence="1">Porphyrin-containing compound metabolism; chlorophyll biosynthesis.</text>
</comment>
<dbReference type="EC" id="1.3.1.75" evidence="6"/>
<keyword evidence="5" id="KW-0149">Chlorophyll biosynthesis</keyword>
<dbReference type="InterPro" id="IPR036291">
    <property type="entry name" value="NAD(P)-bd_dom_sf"/>
</dbReference>
<organism evidence="10 11">
    <name type="scientific">Aphanocapsa feldmannii 277cV</name>
    <dbReference type="NCBI Taxonomy" id="2507553"/>
    <lineage>
        <taxon>Bacteria</taxon>
        <taxon>Bacillati</taxon>
        <taxon>Cyanobacteriota</taxon>
        <taxon>Cyanophyceae</taxon>
        <taxon>Oscillatoriophycideae</taxon>
        <taxon>Chroococcales</taxon>
        <taxon>Microcystaceae</taxon>
        <taxon>Aphanocapsa</taxon>
    </lineage>
</organism>
<dbReference type="Pfam" id="PF13460">
    <property type="entry name" value="NAD_binding_10"/>
    <property type="match status" value="1"/>
</dbReference>
<feature type="domain" description="NAD(P)-binding" evidence="9">
    <location>
        <begin position="14"/>
        <end position="209"/>
    </location>
</feature>
<dbReference type="InterPro" id="IPR044201">
    <property type="entry name" value="DVR-like"/>
</dbReference>
<evidence type="ECO:0000256" key="2">
    <source>
        <dbReference type="ARBA" id="ARBA00022857"/>
    </source>
</evidence>
<dbReference type="UniPathway" id="UPA00668"/>
<dbReference type="Gene3D" id="3.40.50.720">
    <property type="entry name" value="NAD(P)-binding Rossmann-like Domain"/>
    <property type="match status" value="1"/>
</dbReference>
<evidence type="ECO:0000256" key="8">
    <source>
        <dbReference type="ARBA" id="ARBA00049498"/>
    </source>
</evidence>
<evidence type="ECO:0000256" key="4">
    <source>
        <dbReference type="ARBA" id="ARBA00023002"/>
    </source>
</evidence>
<sequence length="340" mass="36475">MDSAAGPLRVLVFGATGYIGRCVTRELVARGHGVVAFARERSGIGGRSTPEQSRVQLGGAEVRFGDVSDPGSIRAEGLRGEHFDAVVCCLASRNGGVQDSWKIDYQASLHTLEAARAAGADHFVLLSAICVQKPDLAFQQAKLQFEQALMNSGLRYSIVRPTAFFKSLAAQVEPVKKGFPYVLVGDGEGASCKPISETDLAAFIADCLIDSDRQNRILPIGGPGEALSARAQGELLFELSGRKPWFVRVPVALFDGVIALLACLAGVFPQLLDAAEFARIGRYYACESMLVYDAERQCYDAAATPSTGQDTLRAFYARVLRDGLAGQELGDQALFRHPDA</sequence>
<keyword evidence="2" id="KW-0521">NADP</keyword>
<proteinExistence type="predicted"/>
<evidence type="ECO:0000256" key="6">
    <source>
        <dbReference type="ARBA" id="ARBA00024059"/>
    </source>
</evidence>
<dbReference type="AlphaFoldDB" id="A0A524RNE2"/>
<dbReference type="InterPro" id="IPR016040">
    <property type="entry name" value="NAD(P)-bd_dom"/>
</dbReference>
<dbReference type="GO" id="GO:0033728">
    <property type="term" value="F:3,8-divinyl protochlorophyllide a 8-vinyl-reductase (NADPH) activity"/>
    <property type="evidence" value="ECO:0007669"/>
    <property type="project" value="UniProtKB-EC"/>
</dbReference>
<name>A0A524RNE2_9CHRO</name>
<evidence type="ECO:0000313" key="11">
    <source>
        <dbReference type="Proteomes" id="UP000317990"/>
    </source>
</evidence>
<dbReference type="SUPFAM" id="SSF51735">
    <property type="entry name" value="NAD(P)-binding Rossmann-fold domains"/>
    <property type="match status" value="1"/>
</dbReference>
<dbReference type="CDD" id="cd05243">
    <property type="entry name" value="SDR_a5"/>
    <property type="match status" value="1"/>
</dbReference>
<dbReference type="GO" id="GO:0015995">
    <property type="term" value="P:chlorophyll biosynthetic process"/>
    <property type="evidence" value="ECO:0007669"/>
    <property type="project" value="UniProtKB-UniPathway"/>
</dbReference>
<dbReference type="Proteomes" id="UP000317990">
    <property type="component" value="Unassembled WGS sequence"/>
</dbReference>
<protein>
    <recommendedName>
        <fullName evidence="7">Divinyl chlorophyllide a 8-vinyl-reductase, chloroplastic</fullName>
        <ecNumber evidence="6">1.3.1.75</ecNumber>
    </recommendedName>
</protein>
<evidence type="ECO:0000256" key="1">
    <source>
        <dbReference type="ARBA" id="ARBA00005173"/>
    </source>
</evidence>
<gene>
    <name evidence="10" type="ORF">ERJ67_06215</name>
</gene>
<evidence type="ECO:0000313" key="10">
    <source>
        <dbReference type="EMBL" id="TGG92309.1"/>
    </source>
</evidence>
<evidence type="ECO:0000256" key="3">
    <source>
        <dbReference type="ARBA" id="ARBA00022946"/>
    </source>
</evidence>
<evidence type="ECO:0000259" key="9">
    <source>
        <dbReference type="Pfam" id="PF13460"/>
    </source>
</evidence>
<evidence type="ECO:0000256" key="7">
    <source>
        <dbReference type="ARBA" id="ARBA00024089"/>
    </source>
</evidence>
<dbReference type="PANTHER" id="PTHR47378">
    <property type="entry name" value="DIVINYL CHLOROPHYLLIDE A 8-VINYL-REDUCTASE, CHLOROPLASTIC"/>
    <property type="match status" value="1"/>
</dbReference>
<accession>A0A524RNE2</accession>
<dbReference type="PANTHER" id="PTHR47378:SF1">
    <property type="entry name" value="DIVINYL CHLOROPHYLLIDE A 8-VINYL-REDUCTASE, CHLOROPLASTIC"/>
    <property type="match status" value="1"/>
</dbReference>
<dbReference type="EMBL" id="SRMO01000065">
    <property type="protein sequence ID" value="TGG92309.1"/>
    <property type="molecule type" value="Genomic_DNA"/>
</dbReference>
<comment type="catalytic activity">
    <reaction evidence="8">
        <text>protochlorophyllide a + NADP(+) = 3,8-divinyl protochlorophyllide a + NADPH + H(+)</text>
        <dbReference type="Rhea" id="RHEA:48884"/>
        <dbReference type="ChEBI" id="CHEBI:15378"/>
        <dbReference type="ChEBI" id="CHEBI:57783"/>
        <dbReference type="ChEBI" id="CHEBI:58349"/>
        <dbReference type="ChEBI" id="CHEBI:58632"/>
        <dbReference type="ChEBI" id="CHEBI:83350"/>
        <dbReference type="EC" id="1.3.1.75"/>
    </reaction>
</comment>
<evidence type="ECO:0000256" key="5">
    <source>
        <dbReference type="ARBA" id="ARBA00023171"/>
    </source>
</evidence>
<comment type="caution">
    <text evidence="10">The sequence shown here is derived from an EMBL/GenBank/DDBJ whole genome shotgun (WGS) entry which is preliminary data.</text>
</comment>
<keyword evidence="4" id="KW-0560">Oxidoreductase</keyword>